<dbReference type="AlphaFoldDB" id="V4PQA6"/>
<dbReference type="PATRIC" id="fig|1121022.4.peg.2478"/>
<accession>V4PQA6</accession>
<reference evidence="2 3" key="1">
    <citation type="journal article" date="2014" name="Nature">
        <title>Sequential evolution of bacterial morphology by co-option of a developmental regulator.</title>
        <authorList>
            <person name="Jiang C."/>
            <person name="Brown P.J."/>
            <person name="Ducret A."/>
            <person name="Brun Y.V."/>
        </authorList>
    </citation>
    <scope>NUCLEOTIDE SEQUENCE [LARGE SCALE GENOMIC DNA]</scope>
    <source>
        <strain evidence="2 3">DSM 16100</strain>
    </source>
</reference>
<organism evidence="2 3">
    <name type="scientific">Asticcacaulis benevestitus DSM 16100 = ATCC BAA-896</name>
    <dbReference type="NCBI Taxonomy" id="1121022"/>
    <lineage>
        <taxon>Bacteria</taxon>
        <taxon>Pseudomonadati</taxon>
        <taxon>Pseudomonadota</taxon>
        <taxon>Alphaproteobacteria</taxon>
        <taxon>Caulobacterales</taxon>
        <taxon>Caulobacteraceae</taxon>
        <taxon>Asticcacaulis</taxon>
    </lineage>
</organism>
<feature type="chain" id="PRO_5004725266" description="Ig-like domain-containing protein" evidence="1">
    <location>
        <begin position="22"/>
        <end position="201"/>
    </location>
</feature>
<keyword evidence="3" id="KW-1185">Reference proteome</keyword>
<dbReference type="RefSeq" id="WP_018082759.1">
    <property type="nucleotide sequence ID" value="NZ_AQWM01000018.1"/>
</dbReference>
<dbReference type="Proteomes" id="UP000017837">
    <property type="component" value="Unassembled WGS sequence"/>
</dbReference>
<comment type="caution">
    <text evidence="2">The sequence shown here is derived from an EMBL/GenBank/DDBJ whole genome shotgun (WGS) entry which is preliminary data.</text>
</comment>
<evidence type="ECO:0008006" key="4">
    <source>
        <dbReference type="Google" id="ProtNLM"/>
    </source>
</evidence>
<proteinExistence type="predicted"/>
<evidence type="ECO:0000256" key="1">
    <source>
        <dbReference type="SAM" id="SignalP"/>
    </source>
</evidence>
<evidence type="ECO:0000313" key="3">
    <source>
        <dbReference type="Proteomes" id="UP000017837"/>
    </source>
</evidence>
<protein>
    <recommendedName>
        <fullName evidence="4">Ig-like domain-containing protein</fullName>
    </recommendedName>
</protein>
<feature type="signal peptide" evidence="1">
    <location>
        <begin position="1"/>
        <end position="21"/>
    </location>
</feature>
<dbReference type="STRING" id="1121022.GCA_000376105_03090"/>
<sequence>MIFPKISIAGLAVAAALTATAATAIPTPSPASLDTQTLGKLVARPVIPPLTGQQRSRIAGSLMKTQTTPVVGVPTSLSIDRLSANGRYLTYLYPIGISHSDTGVAALILNGGSETQVNIEGGGAGKSFLVDCRVSDDLEVTWYVDGAGVTAKGTTNAIDKHLSFLVQTLAGKTAVLHIESQQGTGIYGMFINYGCDVTQIG</sequence>
<evidence type="ECO:0000313" key="2">
    <source>
        <dbReference type="EMBL" id="ESQ90481.1"/>
    </source>
</evidence>
<dbReference type="EMBL" id="AWGB01000023">
    <property type="protein sequence ID" value="ESQ90481.1"/>
    <property type="molecule type" value="Genomic_DNA"/>
</dbReference>
<gene>
    <name evidence="2" type="ORF">ABENE_12220</name>
</gene>
<keyword evidence="1" id="KW-0732">Signal</keyword>
<name>V4PQA6_9CAUL</name>